<sequence length="81" mass="9115">MSGFEFNANSYHAAVPREGILAAVINQAFSRRAQIVQLHSINIVSFDDSGDFGLRQHAVRLFFFEIFQRLIVIVSVNFLTG</sequence>
<proteinExistence type="predicted"/>
<dbReference type="EMBL" id="BGZN01000009">
    <property type="protein sequence ID" value="GBR73344.1"/>
    <property type="molecule type" value="Genomic_DNA"/>
</dbReference>
<gene>
    <name evidence="1" type="ORF">NO1_0741</name>
</gene>
<name>A0A388TAR2_TERA1</name>
<organism evidence="1 2">
    <name type="scientific">Termititenax aidoneus</name>
    <dbReference type="NCBI Taxonomy" id="2218524"/>
    <lineage>
        <taxon>Bacteria</taxon>
        <taxon>Bacillati</taxon>
        <taxon>Candidatus Margulisiibacteriota</taxon>
        <taxon>Candidatus Termititenacia</taxon>
        <taxon>Candidatus Termititenacales</taxon>
        <taxon>Candidatus Termititenacaceae</taxon>
        <taxon>Candidatus Termititenax</taxon>
    </lineage>
</organism>
<dbReference type="AlphaFoldDB" id="A0A388TAR2"/>
<comment type="caution">
    <text evidence="1">The sequence shown here is derived from an EMBL/GenBank/DDBJ whole genome shotgun (WGS) entry which is preliminary data.</text>
</comment>
<dbReference type="Proteomes" id="UP000269352">
    <property type="component" value="Unassembled WGS sequence"/>
</dbReference>
<reference evidence="1 2" key="1">
    <citation type="journal article" date="2019" name="ISME J.">
        <title>Genome analyses of uncultured TG2/ZB3 bacteria in 'Margulisbacteria' specifically attached to ectosymbiotic spirochetes of protists in the termite gut.</title>
        <authorList>
            <person name="Utami Y.D."/>
            <person name="Kuwahara H."/>
            <person name="Igai K."/>
            <person name="Murakami T."/>
            <person name="Sugaya K."/>
            <person name="Morikawa T."/>
            <person name="Nagura Y."/>
            <person name="Yuki M."/>
            <person name="Deevong P."/>
            <person name="Inoue T."/>
            <person name="Kihara K."/>
            <person name="Lo N."/>
            <person name="Yamada A."/>
            <person name="Ohkuma M."/>
            <person name="Hongoh Y."/>
        </authorList>
    </citation>
    <scope>NUCLEOTIDE SEQUENCE [LARGE SCALE GENOMIC DNA]</scope>
    <source>
        <strain evidence="1">NkOx7-01</strain>
    </source>
</reference>
<evidence type="ECO:0000313" key="1">
    <source>
        <dbReference type="EMBL" id="GBR73344.1"/>
    </source>
</evidence>
<protein>
    <submittedName>
        <fullName evidence="1">Uncharacterized protein</fullName>
    </submittedName>
</protein>
<accession>A0A388TAR2</accession>
<evidence type="ECO:0000313" key="2">
    <source>
        <dbReference type="Proteomes" id="UP000269352"/>
    </source>
</evidence>
<keyword evidence="2" id="KW-1185">Reference proteome</keyword>